<dbReference type="Gene3D" id="3.30.70.1730">
    <property type="match status" value="1"/>
</dbReference>
<dbReference type="RefSeq" id="WP_007414636.1">
    <property type="nucleotide sequence ID" value="NZ_ABOX02000010.1"/>
</dbReference>
<evidence type="ECO:0000256" key="5">
    <source>
        <dbReference type="ARBA" id="ARBA00035202"/>
    </source>
</evidence>
<dbReference type="AlphaFoldDB" id="B9XFP0"/>
<gene>
    <name evidence="6" type="primary">rplJ</name>
    <name evidence="7" type="ORF">Cflav_PD4425</name>
</gene>
<comment type="function">
    <text evidence="1 6">Forms part of the ribosomal stalk, playing a central role in the interaction of the ribosome with GTP-bound translation factors.</text>
</comment>
<dbReference type="PANTHER" id="PTHR11560">
    <property type="entry name" value="39S RIBOSOMAL PROTEIN L10, MITOCHONDRIAL"/>
    <property type="match status" value="1"/>
</dbReference>
<dbReference type="InterPro" id="IPR047865">
    <property type="entry name" value="Ribosomal_uL10_bac_type"/>
</dbReference>
<evidence type="ECO:0000256" key="3">
    <source>
        <dbReference type="ARBA" id="ARBA00022980"/>
    </source>
</evidence>
<evidence type="ECO:0000256" key="1">
    <source>
        <dbReference type="ARBA" id="ARBA00002633"/>
    </source>
</evidence>
<dbReference type="GO" id="GO:0006412">
    <property type="term" value="P:translation"/>
    <property type="evidence" value="ECO:0007669"/>
    <property type="project" value="UniProtKB-UniRule"/>
</dbReference>
<accession>B9XFP0</accession>
<proteinExistence type="inferred from homology"/>
<dbReference type="GO" id="GO:1990904">
    <property type="term" value="C:ribonucleoprotein complex"/>
    <property type="evidence" value="ECO:0007669"/>
    <property type="project" value="UniProtKB-KW"/>
</dbReference>
<reference evidence="7 8" key="1">
    <citation type="journal article" date="2011" name="J. Bacteriol.">
        <title>Genome sequence of 'Pedosphaera parvula' Ellin514, an aerobic Verrucomicrobial isolate from pasture soil.</title>
        <authorList>
            <person name="Kant R."/>
            <person name="van Passel M.W."/>
            <person name="Sangwan P."/>
            <person name="Palva A."/>
            <person name="Lucas S."/>
            <person name="Copeland A."/>
            <person name="Lapidus A."/>
            <person name="Glavina Del Rio T."/>
            <person name="Dalin E."/>
            <person name="Tice H."/>
            <person name="Bruce D."/>
            <person name="Goodwin L."/>
            <person name="Pitluck S."/>
            <person name="Chertkov O."/>
            <person name="Larimer F.W."/>
            <person name="Land M.L."/>
            <person name="Hauser L."/>
            <person name="Brettin T.S."/>
            <person name="Detter J.C."/>
            <person name="Han S."/>
            <person name="de Vos W.M."/>
            <person name="Janssen P.H."/>
            <person name="Smidt H."/>
        </authorList>
    </citation>
    <scope>NUCLEOTIDE SEQUENCE [LARGE SCALE GENOMIC DNA]</scope>
    <source>
        <strain evidence="7 8">Ellin514</strain>
    </source>
</reference>
<comment type="caution">
    <text evidence="7">The sequence shown here is derived from an EMBL/GenBank/DDBJ whole genome shotgun (WGS) entry which is preliminary data.</text>
</comment>
<evidence type="ECO:0000256" key="6">
    <source>
        <dbReference type="HAMAP-Rule" id="MF_00362"/>
    </source>
</evidence>
<dbReference type="GO" id="GO:0005840">
    <property type="term" value="C:ribosome"/>
    <property type="evidence" value="ECO:0007669"/>
    <property type="project" value="UniProtKB-KW"/>
</dbReference>
<dbReference type="GO" id="GO:0070180">
    <property type="term" value="F:large ribosomal subunit rRNA binding"/>
    <property type="evidence" value="ECO:0007669"/>
    <property type="project" value="UniProtKB-UniRule"/>
</dbReference>
<dbReference type="CDD" id="cd05797">
    <property type="entry name" value="Ribosomal_L10"/>
    <property type="match status" value="1"/>
</dbReference>
<dbReference type="InterPro" id="IPR043141">
    <property type="entry name" value="Ribosomal_uL10-like_sf"/>
</dbReference>
<keyword evidence="3 6" id="KW-0689">Ribosomal protein</keyword>
<dbReference type="NCBIfam" id="NF000955">
    <property type="entry name" value="PRK00099.1-1"/>
    <property type="match status" value="1"/>
</dbReference>
<dbReference type="EMBL" id="ABOX02000010">
    <property type="protein sequence ID" value="EEF61404.1"/>
    <property type="molecule type" value="Genomic_DNA"/>
</dbReference>
<dbReference type="OrthoDB" id="192750at2"/>
<evidence type="ECO:0000256" key="4">
    <source>
        <dbReference type="ARBA" id="ARBA00023274"/>
    </source>
</evidence>
<keyword evidence="8" id="KW-1185">Reference proteome</keyword>
<evidence type="ECO:0000313" key="8">
    <source>
        <dbReference type="Proteomes" id="UP000003688"/>
    </source>
</evidence>
<sequence>MRAEKKNITQEYLSRLNASPFFIVVNYQGLKVGPITDLRKRLIKAGAEVHVVKNSLFRIAAKEAGVADLNGALTGQIAVITGQKDVSAAAKIVKTFSSEFEKLKVKFGYLNNNRLEASDLSALADLPSIEVLRGKLLGVLQAPASTLVALLNTPGSQLARVLQARVDKGA</sequence>
<keyword evidence="6" id="KW-0699">rRNA-binding</keyword>
<comment type="subunit">
    <text evidence="6">Part of the ribosomal stalk of the 50S ribosomal subunit. The N-terminus interacts with L11 and the large rRNA to form the base of the stalk. The C-terminus forms an elongated spine to which L12 dimers bind in a sequential fashion forming a multimeric L10(L12)X complex.</text>
</comment>
<name>B9XFP0_PEDPL</name>
<dbReference type="InterPro" id="IPR022973">
    <property type="entry name" value="Ribosomal_uL10_bac"/>
</dbReference>
<comment type="similarity">
    <text evidence="2 6">Belongs to the universal ribosomal protein uL10 family.</text>
</comment>
<keyword evidence="4 6" id="KW-0687">Ribonucleoprotein</keyword>
<dbReference type="STRING" id="320771.Cflav_PD4425"/>
<dbReference type="Proteomes" id="UP000003688">
    <property type="component" value="Unassembled WGS sequence"/>
</dbReference>
<evidence type="ECO:0000313" key="7">
    <source>
        <dbReference type="EMBL" id="EEF61404.1"/>
    </source>
</evidence>
<organism evidence="7 8">
    <name type="scientific">Pedosphaera parvula (strain Ellin514)</name>
    <dbReference type="NCBI Taxonomy" id="320771"/>
    <lineage>
        <taxon>Bacteria</taxon>
        <taxon>Pseudomonadati</taxon>
        <taxon>Verrucomicrobiota</taxon>
        <taxon>Pedosphaerae</taxon>
        <taxon>Pedosphaerales</taxon>
        <taxon>Pedosphaeraceae</taxon>
        <taxon>Pedosphaera</taxon>
    </lineage>
</organism>
<protein>
    <recommendedName>
        <fullName evidence="5 6">Large ribosomal subunit protein uL10</fullName>
    </recommendedName>
</protein>
<evidence type="ECO:0000256" key="2">
    <source>
        <dbReference type="ARBA" id="ARBA00008889"/>
    </source>
</evidence>
<dbReference type="InterPro" id="IPR001790">
    <property type="entry name" value="Ribosomal_uL10"/>
</dbReference>
<dbReference type="Gene3D" id="6.10.250.290">
    <property type="match status" value="1"/>
</dbReference>
<dbReference type="SUPFAM" id="SSF160369">
    <property type="entry name" value="Ribosomal protein L10-like"/>
    <property type="match status" value="1"/>
</dbReference>
<dbReference type="Pfam" id="PF00466">
    <property type="entry name" value="Ribosomal_L10"/>
    <property type="match status" value="1"/>
</dbReference>
<dbReference type="HAMAP" id="MF_00362">
    <property type="entry name" value="Ribosomal_uL10"/>
    <property type="match status" value="1"/>
</dbReference>
<keyword evidence="6" id="KW-0694">RNA-binding</keyword>